<dbReference type="PANTHER" id="PTHR33507:SF3">
    <property type="entry name" value="INNER MEMBRANE PROTEIN YBBJ"/>
    <property type="match status" value="1"/>
</dbReference>
<organism evidence="7 8">
    <name type="scientific">Eubacterium maltosivorans</name>
    <dbReference type="NCBI Taxonomy" id="2041044"/>
    <lineage>
        <taxon>Bacteria</taxon>
        <taxon>Bacillati</taxon>
        <taxon>Bacillota</taxon>
        <taxon>Clostridia</taxon>
        <taxon>Eubacteriales</taxon>
        <taxon>Eubacteriaceae</taxon>
        <taxon>Eubacterium</taxon>
    </lineage>
</organism>
<feature type="domain" description="NfeD-like C-terminal" evidence="6">
    <location>
        <begin position="85"/>
        <end position="146"/>
    </location>
</feature>
<dbReference type="InterPro" id="IPR052165">
    <property type="entry name" value="Membrane_assoc_protease"/>
</dbReference>
<dbReference type="InterPro" id="IPR012340">
    <property type="entry name" value="NA-bd_OB-fold"/>
</dbReference>
<protein>
    <submittedName>
        <fullName evidence="7">NfeD family protein</fullName>
    </submittedName>
</protein>
<dbReference type="SUPFAM" id="SSF141322">
    <property type="entry name" value="NfeD domain-like"/>
    <property type="match status" value="1"/>
</dbReference>
<comment type="subcellular location">
    <subcellularLocation>
        <location evidence="1">Membrane</location>
        <topology evidence="1">Multi-pass membrane protein</topology>
    </subcellularLocation>
</comment>
<dbReference type="Proteomes" id="UP000218387">
    <property type="component" value="Chromosome"/>
</dbReference>
<gene>
    <name evidence="7" type="ORF">CPZ25_005325</name>
</gene>
<feature type="transmembrane region" description="Helical" evidence="5">
    <location>
        <begin position="7"/>
        <end position="33"/>
    </location>
</feature>
<evidence type="ECO:0000313" key="7">
    <source>
        <dbReference type="EMBL" id="QCT70771.1"/>
    </source>
</evidence>
<evidence type="ECO:0000256" key="4">
    <source>
        <dbReference type="ARBA" id="ARBA00023136"/>
    </source>
</evidence>
<dbReference type="GO" id="GO:0005886">
    <property type="term" value="C:plasma membrane"/>
    <property type="evidence" value="ECO:0007669"/>
    <property type="project" value="TreeGrafter"/>
</dbReference>
<dbReference type="InterPro" id="IPR002810">
    <property type="entry name" value="NfeD-like_C"/>
</dbReference>
<accession>A0A4P9C7R5</accession>
<dbReference type="RefSeq" id="WP_096919620.1">
    <property type="nucleotide sequence ID" value="NZ_CP029487.1"/>
</dbReference>
<name>A0A4P9C7R5_EUBML</name>
<keyword evidence="4 5" id="KW-0472">Membrane</keyword>
<dbReference type="PANTHER" id="PTHR33507">
    <property type="entry name" value="INNER MEMBRANE PROTEIN YBBJ"/>
    <property type="match status" value="1"/>
</dbReference>
<evidence type="ECO:0000313" key="8">
    <source>
        <dbReference type="Proteomes" id="UP000218387"/>
    </source>
</evidence>
<proteinExistence type="predicted"/>
<evidence type="ECO:0000256" key="3">
    <source>
        <dbReference type="ARBA" id="ARBA00022989"/>
    </source>
</evidence>
<dbReference type="Gene3D" id="2.40.50.140">
    <property type="entry name" value="Nucleic acid-binding proteins"/>
    <property type="match status" value="1"/>
</dbReference>
<dbReference type="Pfam" id="PF01957">
    <property type="entry name" value="NfeD"/>
    <property type="match status" value="1"/>
</dbReference>
<reference evidence="7 8" key="1">
    <citation type="submission" date="2018-05" db="EMBL/GenBank/DDBJ databases">
        <title>Genome comparison of Eubacterium sp.</title>
        <authorList>
            <person name="Feng Y."/>
            <person name="Sanchez-Andrea I."/>
            <person name="Stams A.J.M."/>
            <person name="De Vos W.M."/>
        </authorList>
    </citation>
    <scope>NUCLEOTIDE SEQUENCE [LARGE SCALE GENOMIC DNA]</scope>
    <source>
        <strain evidence="7 8">YI</strain>
    </source>
</reference>
<evidence type="ECO:0000259" key="6">
    <source>
        <dbReference type="Pfam" id="PF01957"/>
    </source>
</evidence>
<dbReference type="KEGG" id="emt:CPZ25_005325"/>
<keyword evidence="3 5" id="KW-1133">Transmembrane helix</keyword>
<dbReference type="AlphaFoldDB" id="A0A4P9C7R5"/>
<keyword evidence="2 5" id="KW-0812">Transmembrane</keyword>
<sequence length="149" mass="16124">MEGISMVTVWIVLLVIFLIAEILTVGALVSIWFCFGSGAALICALAGGGVGLQTGLFIGVSLILLLLTRPFIKRFIRPKESKTNADRIVGFRAIVLEEIDNLHGTGSIEVDGKIWTARSVVDNDILPAGSEVLVERIEGVKAMVRKYKL</sequence>
<feature type="transmembrane region" description="Helical" evidence="5">
    <location>
        <begin position="39"/>
        <end position="67"/>
    </location>
</feature>
<keyword evidence="8" id="KW-1185">Reference proteome</keyword>
<evidence type="ECO:0000256" key="1">
    <source>
        <dbReference type="ARBA" id="ARBA00004141"/>
    </source>
</evidence>
<evidence type="ECO:0000256" key="2">
    <source>
        <dbReference type="ARBA" id="ARBA00022692"/>
    </source>
</evidence>
<evidence type="ECO:0000256" key="5">
    <source>
        <dbReference type="SAM" id="Phobius"/>
    </source>
</evidence>
<dbReference type="EMBL" id="CP029487">
    <property type="protein sequence ID" value="QCT70771.1"/>
    <property type="molecule type" value="Genomic_DNA"/>
</dbReference>